<dbReference type="InterPro" id="IPR043129">
    <property type="entry name" value="ATPase_NBD"/>
</dbReference>
<evidence type="ECO:0000256" key="1">
    <source>
        <dbReference type="ARBA" id="ARBA00009156"/>
    </source>
</evidence>
<dbReference type="CDD" id="cd07779">
    <property type="entry name" value="ASKHA_NBD_FGGY_YgcE-like"/>
    <property type="match status" value="1"/>
</dbReference>
<dbReference type="Gene3D" id="3.30.420.40">
    <property type="match status" value="2"/>
</dbReference>
<evidence type="ECO:0000313" key="6">
    <source>
        <dbReference type="EMBL" id="TWI49668.1"/>
    </source>
</evidence>
<reference evidence="6 7" key="1">
    <citation type="journal article" date="2015" name="Stand. Genomic Sci.">
        <title>Genomic Encyclopedia of Bacterial and Archaeal Type Strains, Phase III: the genomes of soil and plant-associated and newly described type strains.</title>
        <authorList>
            <person name="Whitman W.B."/>
            <person name="Woyke T."/>
            <person name="Klenk H.P."/>
            <person name="Zhou Y."/>
            <person name="Lilburn T.G."/>
            <person name="Beck B.J."/>
            <person name="De Vos P."/>
            <person name="Vandamme P."/>
            <person name="Eisen J.A."/>
            <person name="Garrity G."/>
            <person name="Hugenholtz P."/>
            <person name="Kyrpides N.C."/>
        </authorList>
    </citation>
    <scope>NUCLEOTIDE SEQUENCE [LARGE SCALE GENOMIC DNA]</scope>
    <source>
        <strain evidence="6 7">CGMCC 1.10685</strain>
    </source>
</reference>
<name>A0A562PZ51_9BURK</name>
<dbReference type="InterPro" id="IPR018485">
    <property type="entry name" value="FGGY_C"/>
</dbReference>
<dbReference type="Pfam" id="PF00370">
    <property type="entry name" value="FGGY_N"/>
    <property type="match status" value="1"/>
</dbReference>
<evidence type="ECO:0000313" key="7">
    <source>
        <dbReference type="Proteomes" id="UP000315112"/>
    </source>
</evidence>
<dbReference type="InterPro" id="IPR000577">
    <property type="entry name" value="Carb_kinase_FGGY"/>
</dbReference>
<feature type="domain" description="Carbohydrate kinase FGGY C-terminal" evidence="5">
    <location>
        <begin position="266"/>
        <end position="459"/>
    </location>
</feature>
<comment type="similarity">
    <text evidence="1">Belongs to the FGGY kinase family.</text>
</comment>
<protein>
    <submittedName>
        <fullName evidence="6">Sugar (Pentulose or hexulose) kinase</fullName>
    </submittedName>
</protein>
<feature type="domain" description="Carbohydrate kinase FGGY N-terminal" evidence="4">
    <location>
        <begin position="8"/>
        <end position="255"/>
    </location>
</feature>
<dbReference type="PIRSF" id="PIRSF000538">
    <property type="entry name" value="GlpK"/>
    <property type="match status" value="1"/>
</dbReference>
<dbReference type="PANTHER" id="PTHR43095:SF5">
    <property type="entry name" value="XYLULOSE KINASE"/>
    <property type="match status" value="1"/>
</dbReference>
<proteinExistence type="inferred from homology"/>
<dbReference type="EMBL" id="VLKW01000002">
    <property type="protein sequence ID" value="TWI49668.1"/>
    <property type="molecule type" value="Genomic_DNA"/>
</dbReference>
<dbReference type="GO" id="GO:0005975">
    <property type="term" value="P:carbohydrate metabolic process"/>
    <property type="evidence" value="ECO:0007669"/>
    <property type="project" value="InterPro"/>
</dbReference>
<dbReference type="Proteomes" id="UP000315112">
    <property type="component" value="Unassembled WGS sequence"/>
</dbReference>
<dbReference type="PANTHER" id="PTHR43095">
    <property type="entry name" value="SUGAR KINASE"/>
    <property type="match status" value="1"/>
</dbReference>
<keyword evidence="3 6" id="KW-0418">Kinase</keyword>
<dbReference type="SUPFAM" id="SSF53067">
    <property type="entry name" value="Actin-like ATPase domain"/>
    <property type="match status" value="2"/>
</dbReference>
<dbReference type="Pfam" id="PF02782">
    <property type="entry name" value="FGGY_C"/>
    <property type="match status" value="1"/>
</dbReference>
<organism evidence="6 7">
    <name type="scientific">Pseudoduganella flava</name>
    <dbReference type="NCBI Taxonomy" id="871742"/>
    <lineage>
        <taxon>Bacteria</taxon>
        <taxon>Pseudomonadati</taxon>
        <taxon>Pseudomonadota</taxon>
        <taxon>Betaproteobacteria</taxon>
        <taxon>Burkholderiales</taxon>
        <taxon>Oxalobacteraceae</taxon>
        <taxon>Telluria group</taxon>
        <taxon>Pseudoduganella</taxon>
    </lineage>
</organism>
<dbReference type="InterPro" id="IPR050406">
    <property type="entry name" value="FGGY_Carb_Kinase"/>
</dbReference>
<evidence type="ECO:0000256" key="3">
    <source>
        <dbReference type="ARBA" id="ARBA00022777"/>
    </source>
</evidence>
<gene>
    <name evidence="6" type="ORF">IP92_00880</name>
</gene>
<evidence type="ECO:0000259" key="5">
    <source>
        <dbReference type="Pfam" id="PF02782"/>
    </source>
</evidence>
<keyword evidence="2" id="KW-0808">Transferase</keyword>
<sequence>MPMPESCLLAIDNGTQSVRALLFDLAGNLLAKSQVPLQPYFAIQPGWAEHDAEGYWQAVCTACRQLWEAEPALRARVAGVAVTTQRGTVVNVDADGKPLRPAITWLDQRRTDQVPPLGPLWRAAFRLARVDRTVRYFQREAEINWIAAHQPDVWRRTHKFLLLSGFLNWRLCGRFVDSTGSQVGYVPFDYRRHRWAASRDWKWQALALRPDMLPELAPPGTVIGTVTPAAAAATGIPAGLPLVAAAADKACEVIGAGGLAPHIGCLSYGTTATINTTTPKYVEVTPFIPPYPAALPGAYSTEVQIFRGYWMVNWFKEQFGDREEACAQERGVAPEALFDRLVEAVPPGAMGLMLQPYWSPGVRVPGPEAKGAMIGFGDVHTRAHMYRAILEGLAYALREGKERIERRSGTRITQLRVAGGGSQSDAAMQLTADIFGLPAVRPHVYETSGLGAAIALAVGLGLHADFATAIGAMTRPGRAFTPDPAHSGIYEQLYRRVYLRMYRQLQPLYEEIAAITGYPERR</sequence>
<evidence type="ECO:0000259" key="4">
    <source>
        <dbReference type="Pfam" id="PF00370"/>
    </source>
</evidence>
<accession>A0A562PZ51</accession>
<dbReference type="GO" id="GO:0016301">
    <property type="term" value="F:kinase activity"/>
    <property type="evidence" value="ECO:0007669"/>
    <property type="project" value="UniProtKB-KW"/>
</dbReference>
<evidence type="ECO:0000256" key="2">
    <source>
        <dbReference type="ARBA" id="ARBA00022679"/>
    </source>
</evidence>
<comment type="caution">
    <text evidence="6">The sequence shown here is derived from an EMBL/GenBank/DDBJ whole genome shotgun (WGS) entry which is preliminary data.</text>
</comment>
<dbReference type="InterPro" id="IPR018484">
    <property type="entry name" value="FGGY_N"/>
</dbReference>
<dbReference type="AlphaFoldDB" id="A0A562PZ51"/>